<dbReference type="SUPFAM" id="SSF51445">
    <property type="entry name" value="(Trans)glycosidases"/>
    <property type="match status" value="1"/>
</dbReference>
<dbReference type="InterPro" id="IPR035394">
    <property type="entry name" value="Glyco_hydro_59_dom"/>
</dbReference>
<reference evidence="17 18" key="1">
    <citation type="journal article" date="2021" name="Elife">
        <title>Chloroplast acquisition without the gene transfer in kleptoplastic sea slugs, Plakobranchus ocellatus.</title>
        <authorList>
            <person name="Maeda T."/>
            <person name="Takahashi S."/>
            <person name="Yoshida T."/>
            <person name="Shimamura S."/>
            <person name="Takaki Y."/>
            <person name="Nagai Y."/>
            <person name="Toyoda A."/>
            <person name="Suzuki Y."/>
            <person name="Arimoto A."/>
            <person name="Ishii H."/>
            <person name="Satoh N."/>
            <person name="Nishiyama T."/>
            <person name="Hasebe M."/>
            <person name="Maruyama T."/>
            <person name="Minagawa J."/>
            <person name="Obokata J."/>
            <person name="Shigenobu S."/>
        </authorList>
    </citation>
    <scope>NUCLEOTIDE SEQUENCE [LARGE SCALE GENOMIC DNA]</scope>
</reference>
<evidence type="ECO:0000259" key="16">
    <source>
        <dbReference type="Pfam" id="PF21708"/>
    </source>
</evidence>
<dbReference type="InterPro" id="IPR017853">
    <property type="entry name" value="GH"/>
</dbReference>
<keyword evidence="7" id="KW-0443">Lipid metabolism</keyword>
<evidence type="ECO:0000256" key="11">
    <source>
        <dbReference type="ARBA" id="ARBA00033098"/>
    </source>
</evidence>
<dbReference type="InterPro" id="IPR049161">
    <property type="entry name" value="GH59_cat"/>
</dbReference>
<keyword evidence="5" id="KW-0746">Sphingolipid metabolism</keyword>
<dbReference type="FunFam" id="3.20.20.80:FF:000026">
    <property type="entry name" value="galactocerebrosidase precursor"/>
    <property type="match status" value="1"/>
</dbReference>
<evidence type="ECO:0000256" key="9">
    <source>
        <dbReference type="ARBA" id="ARBA00023180"/>
    </source>
</evidence>
<dbReference type="InterPro" id="IPR049162">
    <property type="entry name" value="GH59_C"/>
</dbReference>
<dbReference type="Pfam" id="PF21708">
    <property type="entry name" value="Glyco_hydro_59_C"/>
    <property type="match status" value="1"/>
</dbReference>
<dbReference type="PANTHER" id="PTHR15172:SF1">
    <property type="entry name" value="GALACTOCEREBROSIDASE"/>
    <property type="match status" value="1"/>
</dbReference>
<keyword evidence="8" id="KW-1015">Disulfide bond</keyword>
<feature type="domain" description="Glycosyl hydrolase family 59 central" evidence="15">
    <location>
        <begin position="358"/>
        <end position="472"/>
    </location>
</feature>
<dbReference type="GO" id="GO:0004336">
    <property type="term" value="F:galactosylceramidase activity"/>
    <property type="evidence" value="ECO:0007669"/>
    <property type="project" value="UniProtKB-EC"/>
</dbReference>
<feature type="signal peptide" evidence="13">
    <location>
        <begin position="1"/>
        <end position="22"/>
    </location>
</feature>
<feature type="active site" description="Proton donor/acceptor" evidence="12">
    <location>
        <position position="195"/>
    </location>
</feature>
<dbReference type="PROSITE" id="PS51257">
    <property type="entry name" value="PROKAR_LIPOPROTEIN"/>
    <property type="match status" value="1"/>
</dbReference>
<dbReference type="GO" id="GO:0006683">
    <property type="term" value="P:galactosylceramide catabolic process"/>
    <property type="evidence" value="ECO:0007669"/>
    <property type="project" value="InterPro"/>
</dbReference>
<evidence type="ECO:0000256" key="8">
    <source>
        <dbReference type="ARBA" id="ARBA00023157"/>
    </source>
</evidence>
<evidence type="ECO:0000256" key="5">
    <source>
        <dbReference type="ARBA" id="ARBA00022919"/>
    </source>
</evidence>
<feature type="domain" description="Glycosyl hydrolase family 59 C-terminal lectin" evidence="16">
    <location>
        <begin position="509"/>
        <end position="679"/>
    </location>
</feature>
<keyword evidence="18" id="KW-1185">Reference proteome</keyword>
<dbReference type="InterPro" id="IPR001286">
    <property type="entry name" value="Glyco_hydro_59"/>
</dbReference>
<gene>
    <name evidence="17" type="ORF">ElyMa_006023900</name>
</gene>
<evidence type="ECO:0000256" key="12">
    <source>
        <dbReference type="PIRSR" id="PIRSR601286-50"/>
    </source>
</evidence>
<organism evidence="17 18">
    <name type="scientific">Elysia marginata</name>
    <dbReference type="NCBI Taxonomy" id="1093978"/>
    <lineage>
        <taxon>Eukaryota</taxon>
        <taxon>Metazoa</taxon>
        <taxon>Spiralia</taxon>
        <taxon>Lophotrochozoa</taxon>
        <taxon>Mollusca</taxon>
        <taxon>Gastropoda</taxon>
        <taxon>Heterobranchia</taxon>
        <taxon>Euthyneura</taxon>
        <taxon>Panpulmonata</taxon>
        <taxon>Sacoglossa</taxon>
        <taxon>Placobranchoidea</taxon>
        <taxon>Plakobranchidae</taxon>
        <taxon>Elysia</taxon>
    </lineage>
</organism>
<dbReference type="PRINTS" id="PR00850">
    <property type="entry name" value="GLHYDRLASE59"/>
</dbReference>
<dbReference type="Proteomes" id="UP000762676">
    <property type="component" value="Unassembled WGS sequence"/>
</dbReference>
<dbReference type="GO" id="GO:0005764">
    <property type="term" value="C:lysosome"/>
    <property type="evidence" value="ECO:0007669"/>
    <property type="project" value="TreeGrafter"/>
</dbReference>
<comment type="similarity">
    <text evidence="1">Belongs to the glycosyl hydrolase 59 family.</text>
</comment>
<keyword evidence="9" id="KW-0325">Glycoprotein</keyword>
<evidence type="ECO:0000256" key="2">
    <source>
        <dbReference type="ARBA" id="ARBA00012657"/>
    </source>
</evidence>
<evidence type="ECO:0000256" key="4">
    <source>
        <dbReference type="ARBA" id="ARBA00022801"/>
    </source>
</evidence>
<feature type="active site" description="Nucleophile" evidence="12">
    <location>
        <position position="271"/>
    </location>
</feature>
<evidence type="ECO:0000256" key="7">
    <source>
        <dbReference type="ARBA" id="ARBA00023098"/>
    </source>
</evidence>
<dbReference type="Pfam" id="PF02057">
    <property type="entry name" value="Glyco_hydro_59"/>
    <property type="match status" value="1"/>
</dbReference>
<dbReference type="PANTHER" id="PTHR15172">
    <property type="entry name" value="GALACTOCEREBROSIDASE"/>
    <property type="match status" value="1"/>
</dbReference>
<evidence type="ECO:0000313" key="18">
    <source>
        <dbReference type="Proteomes" id="UP000762676"/>
    </source>
</evidence>
<protein>
    <recommendedName>
        <fullName evidence="2">galactosylceramidase</fullName>
        <ecNumber evidence="2">3.2.1.46</ecNumber>
    </recommendedName>
    <alternativeName>
        <fullName evidence="11">Galactosylceramidase</fullName>
    </alternativeName>
</protein>
<evidence type="ECO:0000313" key="17">
    <source>
        <dbReference type="EMBL" id="GFR85270.1"/>
    </source>
</evidence>
<dbReference type="Gene3D" id="3.20.20.80">
    <property type="entry name" value="Glycosidases"/>
    <property type="match status" value="1"/>
</dbReference>
<dbReference type="EMBL" id="BMAT01012074">
    <property type="protein sequence ID" value="GFR85270.1"/>
    <property type="molecule type" value="Genomic_DNA"/>
</dbReference>
<name>A0AAV4GJP5_9GAST</name>
<proteinExistence type="inferred from homology"/>
<evidence type="ECO:0000259" key="15">
    <source>
        <dbReference type="Pfam" id="PF17387"/>
    </source>
</evidence>
<accession>A0AAV4GJP5</accession>
<keyword evidence="6" id="KW-0442">Lipid degradation</keyword>
<dbReference type="EC" id="3.2.1.46" evidence="2"/>
<sequence>MVFSRTATVLVFIYYLASCACSCRDETLYFKEPCSGQETVDIDDSSGVVRAFEGIGAISGGGATSKLLVNYPEKERNEILDYLFKPGFGASLQIFKVEIGGDMQSTDGTEASHMHYSWEENYHRGYEWWLLKEAKKRNPNIKLYCLTWGFPGWIGKGTNNPYIDPELTADYIVRWIRGAKTIHNLTMDYVGIWNERPYNIKYIKTLRQTLDHNGFQNTLIVAPDDFGWNLAHDIKNDEHLEKIVHAIGAHYPGTQSADYARNTRKPLWASEDYSTFNDVVGGGCWARTLNQNYVNGLMTATISWNLIGSYYPNLPFPRNGLMTAMEPWSGHYVVETPIWVTAHTTQFVPLGWRYLRHHKGVAKLSKGGSHVALTNDARDQLTIVIETMSHDHSICVRPKLPPYEVSPQTITLTLSGSFKKISKLNVWYSKLIFNGSESQMFMKRDPLVFTNGQAQLCLGVDEIYTLTTLNTGEKGVHPKPRDPSPFPLNVHDNFTTYEEYQEPFNLAPQIGSYEVRKINGESVLRQTVLQRPVYWCKSETLGKTMSIIGNHSWTQMGISAVVEIPRVNGTDGVFVAARVDRGGCYSNEAQGIFFFTFPITGKLMVTNDLARTKVLYQGTVPMTSGKHEMNLTVTESKAQGYYDQRQVFSLDLPETPKNGWVALGTDSYGLADFHSYTVKVPQEASEDILSSKIKLHY</sequence>
<feature type="chain" id="PRO_5043685751" description="galactosylceramidase" evidence="13">
    <location>
        <begin position="23"/>
        <end position="697"/>
    </location>
</feature>
<evidence type="ECO:0000256" key="10">
    <source>
        <dbReference type="ARBA" id="ARBA00023295"/>
    </source>
</evidence>
<dbReference type="InterPro" id="IPR013785">
    <property type="entry name" value="Aldolase_TIM"/>
</dbReference>
<keyword evidence="3 13" id="KW-0732">Signal</keyword>
<evidence type="ECO:0000259" key="14">
    <source>
        <dbReference type="Pfam" id="PF02057"/>
    </source>
</evidence>
<dbReference type="AlphaFoldDB" id="A0AAV4GJP5"/>
<evidence type="ECO:0000256" key="13">
    <source>
        <dbReference type="SAM" id="SignalP"/>
    </source>
</evidence>
<comment type="caution">
    <text evidence="17">The sequence shown here is derived from an EMBL/GenBank/DDBJ whole genome shotgun (WGS) entry which is preliminary data.</text>
</comment>
<dbReference type="GO" id="GO:0016020">
    <property type="term" value="C:membrane"/>
    <property type="evidence" value="ECO:0007669"/>
    <property type="project" value="GOC"/>
</dbReference>
<dbReference type="Gene3D" id="3.20.20.70">
    <property type="entry name" value="Aldolase class I"/>
    <property type="match status" value="1"/>
</dbReference>
<dbReference type="Pfam" id="PF17387">
    <property type="entry name" value="Glyco_hydro_59M"/>
    <property type="match status" value="1"/>
</dbReference>
<evidence type="ECO:0000256" key="6">
    <source>
        <dbReference type="ARBA" id="ARBA00022963"/>
    </source>
</evidence>
<evidence type="ECO:0000256" key="3">
    <source>
        <dbReference type="ARBA" id="ARBA00022729"/>
    </source>
</evidence>
<evidence type="ECO:0000256" key="1">
    <source>
        <dbReference type="ARBA" id="ARBA00005637"/>
    </source>
</evidence>
<keyword evidence="10" id="KW-0326">Glycosidase</keyword>
<keyword evidence="4" id="KW-0378">Hydrolase</keyword>
<feature type="domain" description="Glycosyl hydrolase family 59 catalytic" evidence="14">
    <location>
        <begin position="52"/>
        <end position="346"/>
    </location>
</feature>
<dbReference type="Gene3D" id="2.60.120.560">
    <property type="entry name" value="Exo-inulinase, domain 1"/>
    <property type="match status" value="1"/>
</dbReference>